<protein>
    <submittedName>
        <fullName evidence="1">Uncharacterized protein</fullName>
    </submittedName>
</protein>
<gene>
    <name evidence="1" type="ORF">APHMUC_0716</name>
</gene>
<comment type="caution">
    <text evidence="1">The sequence shown here is derived from an EMBL/GenBank/DDBJ whole genome shotgun (WGS) entry which is preliminary data.</text>
</comment>
<proteinExistence type="predicted"/>
<dbReference type="Proteomes" id="UP000033441">
    <property type="component" value="Unassembled WGS sequence"/>
</dbReference>
<accession>A0A0F3NAR3</accession>
<dbReference type="PATRIC" id="fig|1359152.3.peg.758"/>
<name>A0A0F3NAR3_ANAPH</name>
<dbReference type="EMBL" id="LANV01000001">
    <property type="protein sequence ID" value="KJV65168.1"/>
    <property type="molecule type" value="Genomic_DNA"/>
</dbReference>
<reference evidence="1 2" key="1">
    <citation type="submission" date="2015-02" db="EMBL/GenBank/DDBJ databases">
        <title>Genome Sequencing of Rickettsiales.</title>
        <authorList>
            <person name="Daugherty S.C."/>
            <person name="Su Q."/>
            <person name="Abolude K."/>
            <person name="Beier-Sexton M."/>
            <person name="Carlyon J.A."/>
            <person name="Carter R."/>
            <person name="Day N.P."/>
            <person name="Dumler S.J."/>
            <person name="Dyachenko V."/>
            <person name="Godinez A."/>
            <person name="Kurtti T.J."/>
            <person name="Lichay M."/>
            <person name="Mullins K.E."/>
            <person name="Ott S."/>
            <person name="Pappas-Brown V."/>
            <person name="Paris D.H."/>
            <person name="Patel P."/>
            <person name="Richards A.L."/>
            <person name="Sadzewicz L."/>
            <person name="Sears K."/>
            <person name="Seidman D."/>
            <person name="Sengamalay N."/>
            <person name="Stenos J."/>
            <person name="Tallon L.J."/>
            <person name="Vincent G."/>
            <person name="Fraser C.M."/>
            <person name="Munderloh U."/>
            <person name="Dunning-Hotopp J.C."/>
        </authorList>
    </citation>
    <scope>NUCLEOTIDE SEQUENCE [LARGE SCALE GENOMIC DNA]</scope>
    <source>
        <strain evidence="1 2">ApMUC09</strain>
    </source>
</reference>
<evidence type="ECO:0000313" key="1">
    <source>
        <dbReference type="EMBL" id="KJV65168.1"/>
    </source>
</evidence>
<organism evidence="1 2">
    <name type="scientific">Anaplasma phagocytophilum str. ApMUC09</name>
    <dbReference type="NCBI Taxonomy" id="1359152"/>
    <lineage>
        <taxon>Bacteria</taxon>
        <taxon>Pseudomonadati</taxon>
        <taxon>Pseudomonadota</taxon>
        <taxon>Alphaproteobacteria</taxon>
        <taxon>Rickettsiales</taxon>
        <taxon>Anaplasmataceae</taxon>
        <taxon>Anaplasma</taxon>
        <taxon>phagocytophilum group</taxon>
    </lineage>
</organism>
<dbReference type="AlphaFoldDB" id="A0A0F3NAR3"/>
<evidence type="ECO:0000313" key="2">
    <source>
        <dbReference type="Proteomes" id="UP000033441"/>
    </source>
</evidence>
<sequence>MKQAIHPIDKSCSLLQSEKSAMRVLLKLPKFTVHHVR</sequence>